<keyword evidence="1" id="KW-0732">Signal</keyword>
<sequence>MFRLLAVLAGLVVVLLQVLSPEEFLVFLQTVGHQQFTTTLDGADNMFWGVAFRQTVSFL</sequence>
<dbReference type="EMBL" id="JAHWGI010001064">
    <property type="protein sequence ID" value="KAK3922073.1"/>
    <property type="molecule type" value="Genomic_DNA"/>
</dbReference>
<dbReference type="Proteomes" id="UP001219518">
    <property type="component" value="Unassembled WGS sequence"/>
</dbReference>
<reference evidence="5" key="1">
    <citation type="submission" date="2021-07" db="EMBL/GenBank/DDBJ databases">
        <authorList>
            <person name="Catto M.A."/>
            <person name="Jacobson A."/>
            <person name="Kennedy G."/>
            <person name="Labadie P."/>
            <person name="Hunt B.G."/>
            <person name="Srinivasan R."/>
        </authorList>
    </citation>
    <scope>NUCLEOTIDE SEQUENCE</scope>
    <source>
        <strain evidence="5">PL_HMW_Pooled</strain>
        <tissue evidence="5">Head</tissue>
    </source>
</reference>
<evidence type="ECO:0000313" key="4">
    <source>
        <dbReference type="EMBL" id="KAK3922006.1"/>
    </source>
</evidence>
<evidence type="ECO:0000313" key="8">
    <source>
        <dbReference type="Proteomes" id="UP001219518"/>
    </source>
</evidence>
<name>A0AAE1HJ26_9NEOP</name>
<dbReference type="EMBL" id="JAHWGI010001057">
    <property type="protein sequence ID" value="KAK3922006.1"/>
    <property type="molecule type" value="Genomic_DNA"/>
</dbReference>
<feature type="chain" id="PRO_5042442849" evidence="1">
    <location>
        <begin position="22"/>
        <end position="59"/>
    </location>
</feature>
<keyword evidence="5" id="KW-0648">Protein biosynthesis</keyword>
<gene>
    <name evidence="3" type="ORF">KUF71_005493</name>
    <name evidence="4" type="ORF">KUF71_011182</name>
    <name evidence="5" type="ORF">KUF71_011249</name>
    <name evidence="6" type="ORF">KUF71_011988</name>
    <name evidence="7" type="ORF">KUF71_016922</name>
    <name evidence="2" type="ORF">KUF71_023189</name>
</gene>
<accession>A0AAE1HJ26</accession>
<protein>
    <submittedName>
        <fullName evidence="5">Translation initiation factor IF-2</fullName>
    </submittedName>
</protein>
<reference evidence="5" key="2">
    <citation type="journal article" date="2023" name="BMC Genomics">
        <title>Pest status, molecular evolution, and epigenetic factors derived from the genome assembly of Frankliniella fusca, a thysanopteran phytovirus vector.</title>
        <authorList>
            <person name="Catto M.A."/>
            <person name="Labadie P.E."/>
            <person name="Jacobson A.L."/>
            <person name="Kennedy G.G."/>
            <person name="Srinivasan R."/>
            <person name="Hunt B.G."/>
        </authorList>
    </citation>
    <scope>NUCLEOTIDE SEQUENCE</scope>
    <source>
        <strain evidence="5">PL_HMW_Pooled</strain>
    </source>
</reference>
<dbReference type="EMBL" id="JAHWGI010000337">
    <property type="protein sequence ID" value="KAK3913732.1"/>
    <property type="molecule type" value="Genomic_DNA"/>
</dbReference>
<proteinExistence type="predicted"/>
<keyword evidence="8" id="KW-1185">Reference proteome</keyword>
<feature type="signal peptide" evidence="1">
    <location>
        <begin position="1"/>
        <end position="21"/>
    </location>
</feature>
<evidence type="ECO:0000313" key="7">
    <source>
        <dbReference type="EMBL" id="KAK3928698.1"/>
    </source>
</evidence>
<dbReference type="GO" id="GO:0003743">
    <property type="term" value="F:translation initiation factor activity"/>
    <property type="evidence" value="ECO:0007669"/>
    <property type="project" value="UniProtKB-KW"/>
</dbReference>
<dbReference type="AlphaFoldDB" id="A0AAE1HJ26"/>
<keyword evidence="5" id="KW-0396">Initiation factor</keyword>
<dbReference type="EMBL" id="JAHWGI010001345">
    <property type="protein sequence ID" value="KAK3928698.1"/>
    <property type="molecule type" value="Genomic_DNA"/>
</dbReference>
<organism evidence="5 8">
    <name type="scientific">Frankliniella fusca</name>
    <dbReference type="NCBI Taxonomy" id="407009"/>
    <lineage>
        <taxon>Eukaryota</taxon>
        <taxon>Metazoa</taxon>
        <taxon>Ecdysozoa</taxon>
        <taxon>Arthropoda</taxon>
        <taxon>Hexapoda</taxon>
        <taxon>Insecta</taxon>
        <taxon>Pterygota</taxon>
        <taxon>Neoptera</taxon>
        <taxon>Paraneoptera</taxon>
        <taxon>Thysanoptera</taxon>
        <taxon>Terebrantia</taxon>
        <taxon>Thripoidea</taxon>
        <taxon>Thripidae</taxon>
        <taxon>Frankliniella</taxon>
    </lineage>
</organism>
<evidence type="ECO:0000313" key="6">
    <source>
        <dbReference type="EMBL" id="KAK3922531.1"/>
    </source>
</evidence>
<evidence type="ECO:0000256" key="1">
    <source>
        <dbReference type="SAM" id="SignalP"/>
    </source>
</evidence>
<comment type="caution">
    <text evidence="5">The sequence shown here is derived from an EMBL/GenBank/DDBJ whole genome shotgun (WGS) entry which is preliminary data.</text>
</comment>
<evidence type="ECO:0000313" key="3">
    <source>
        <dbReference type="EMBL" id="KAK3914697.1"/>
    </source>
</evidence>
<evidence type="ECO:0000313" key="2">
    <source>
        <dbReference type="EMBL" id="KAK3913732.1"/>
    </source>
</evidence>
<dbReference type="EMBL" id="JAHWGI010001092">
    <property type="protein sequence ID" value="KAK3922531.1"/>
    <property type="molecule type" value="Genomic_DNA"/>
</dbReference>
<evidence type="ECO:0000313" key="5">
    <source>
        <dbReference type="EMBL" id="KAK3922073.1"/>
    </source>
</evidence>
<dbReference type="EMBL" id="JAHWGI010000383">
    <property type="protein sequence ID" value="KAK3914697.1"/>
    <property type="molecule type" value="Genomic_DNA"/>
</dbReference>